<sequence length="349" mass="36046">MWTLQQLTAAIAPLDAQKMQQAARHIDGLVKPTRSLGRLEELAIQIAGMPGIAELDGLRKEIIVMCADHGVYAEGVAISPREVTRLQALNMQQGVTGVCVLARSSGTSVLPVDIGIDCDPIPGMLSLKIARGCGNIARGPAMSRGEAEQLLLKSASLVRERAAQGIAVFGVGELGIANTTPASAIISVLTGSDPRDVVGPGANLPLQQLRHKESVVRQVIEVNQPDAGDGVDVLAKVGGFDLTGMTGVILGAAACGLPVVLDGFLSYAAALAACQIAPCVKSYCIPSHFSAERGAKLALDALGMAPFLYLEMRLGEGSGAALAMSVIDAACAMYSQMGMLSHSGIDLPA</sequence>
<dbReference type="NCBIfam" id="TIGR03160">
    <property type="entry name" value="cobT_DBIPRT"/>
    <property type="match status" value="1"/>
</dbReference>
<dbReference type="Pfam" id="PF02277">
    <property type="entry name" value="DBI_PRT"/>
    <property type="match status" value="1"/>
</dbReference>
<dbReference type="PANTHER" id="PTHR43463:SF1">
    <property type="entry name" value="NICOTINATE-NUCLEOTIDE--DIMETHYLBENZIMIDAZOLE PHOSPHORIBOSYLTRANSFERASE"/>
    <property type="match status" value="1"/>
</dbReference>
<evidence type="ECO:0000256" key="8">
    <source>
        <dbReference type="ARBA" id="ARBA00030686"/>
    </source>
</evidence>
<evidence type="ECO:0000256" key="3">
    <source>
        <dbReference type="ARBA" id="ARBA00011991"/>
    </source>
</evidence>
<dbReference type="PANTHER" id="PTHR43463">
    <property type="entry name" value="NICOTINATE-NUCLEOTIDE--DIMETHYLBENZIMIDAZOLE PHOSPHORIBOSYLTRANSFERASE"/>
    <property type="match status" value="1"/>
</dbReference>
<evidence type="ECO:0000256" key="1">
    <source>
        <dbReference type="ARBA" id="ARBA00005049"/>
    </source>
</evidence>
<dbReference type="CDD" id="cd02439">
    <property type="entry name" value="DMB-PRT_CobT"/>
    <property type="match status" value="1"/>
</dbReference>
<evidence type="ECO:0000256" key="6">
    <source>
        <dbReference type="ARBA" id="ARBA00022676"/>
    </source>
</evidence>
<keyword evidence="5 10" id="KW-0169">Cobalamin biosynthesis</keyword>
<gene>
    <name evidence="10 11" type="primary">cobT</name>
    <name evidence="11" type="ORF">ABW06_06020</name>
</gene>
<dbReference type="GO" id="GO:0009236">
    <property type="term" value="P:cobalamin biosynthetic process"/>
    <property type="evidence" value="ECO:0007669"/>
    <property type="project" value="UniProtKB-UniRule"/>
</dbReference>
<comment type="function">
    <text evidence="10">Catalyzes the synthesis of alpha-ribazole-5'-phosphate from nicotinate mononucleotide (NAMN) and 5,6-dimethylbenzimidazole (DMB).</text>
</comment>
<accession>A0A0J5L583</accession>
<organism evidence="11 12">
    <name type="scientific">Pluralibacter gergoviae</name>
    <name type="common">Enterobacter gergoviae</name>
    <dbReference type="NCBI Taxonomy" id="61647"/>
    <lineage>
        <taxon>Bacteria</taxon>
        <taxon>Pseudomonadati</taxon>
        <taxon>Pseudomonadota</taxon>
        <taxon>Gammaproteobacteria</taxon>
        <taxon>Enterobacterales</taxon>
        <taxon>Enterobacteriaceae</taxon>
        <taxon>Pluralibacter</taxon>
    </lineage>
</organism>
<dbReference type="eggNOG" id="COG2038">
    <property type="taxonomic scope" value="Bacteria"/>
</dbReference>
<comment type="pathway">
    <text evidence="1 10">Nucleoside biosynthesis; alpha-ribazole biosynthesis; alpha-ribazole from 5,6-dimethylbenzimidazole: step 1/2.</text>
</comment>
<dbReference type="RefSeq" id="WP_048278466.1">
    <property type="nucleotide sequence ID" value="NZ_LDZF01000005.1"/>
</dbReference>
<keyword evidence="7 10" id="KW-0808">Transferase</keyword>
<keyword evidence="6 10" id="KW-0328">Glycosyltransferase</keyword>
<dbReference type="InterPro" id="IPR003200">
    <property type="entry name" value="Nict_dMeBzImd_PRibTrfase"/>
</dbReference>
<comment type="caution">
    <text evidence="11">The sequence shown here is derived from an EMBL/GenBank/DDBJ whole genome shotgun (WGS) entry which is preliminary data.</text>
</comment>
<dbReference type="GO" id="GO:0008939">
    <property type="term" value="F:nicotinate-nucleotide-dimethylbenzimidazole phosphoribosyltransferase activity"/>
    <property type="evidence" value="ECO:0007669"/>
    <property type="project" value="UniProtKB-UniRule"/>
</dbReference>
<dbReference type="InterPro" id="IPR023195">
    <property type="entry name" value="Nict_dMeBzImd_PRibTrfase_N"/>
</dbReference>
<dbReference type="Gene3D" id="3.40.50.10210">
    <property type="match status" value="1"/>
</dbReference>
<dbReference type="HAMAP" id="MF_00230">
    <property type="entry name" value="CobT"/>
    <property type="match status" value="1"/>
</dbReference>
<evidence type="ECO:0000313" key="12">
    <source>
        <dbReference type="Proteomes" id="UP000036196"/>
    </source>
</evidence>
<dbReference type="InterPro" id="IPR036087">
    <property type="entry name" value="Nict_dMeBzImd_PRibTrfase_sf"/>
</dbReference>
<feature type="active site" description="Proton acceptor" evidence="10">
    <location>
        <position position="316"/>
    </location>
</feature>
<evidence type="ECO:0000313" key="11">
    <source>
        <dbReference type="EMBL" id="KMK14961.1"/>
    </source>
</evidence>
<evidence type="ECO:0000256" key="4">
    <source>
        <dbReference type="ARBA" id="ARBA00015486"/>
    </source>
</evidence>
<evidence type="ECO:0000256" key="7">
    <source>
        <dbReference type="ARBA" id="ARBA00022679"/>
    </source>
</evidence>
<dbReference type="SUPFAM" id="SSF52733">
    <property type="entry name" value="Nicotinate mononucleotide:5,6-dimethylbenzimidazole phosphoribosyltransferase (CobT)"/>
    <property type="match status" value="1"/>
</dbReference>
<reference evidence="11 12" key="1">
    <citation type="submission" date="2015-05" db="EMBL/GenBank/DDBJ databases">
        <title>Genome sequences of Pluralibacter gergoviae.</title>
        <authorList>
            <person name="Greninger A.L."/>
            <person name="Miller S."/>
        </authorList>
    </citation>
    <scope>NUCLEOTIDE SEQUENCE [LARGE SCALE GENOMIC DNA]</scope>
    <source>
        <strain evidence="11 12">JS81F13</strain>
    </source>
</reference>
<dbReference type="FunFam" id="3.40.50.10210:FF:000001">
    <property type="entry name" value="Nicotinate-nucleotide--dimethylbenzimidazole phosphoribosyltransferase"/>
    <property type="match status" value="1"/>
</dbReference>
<proteinExistence type="inferred from homology"/>
<dbReference type="Gene3D" id="1.10.1610.10">
    <property type="match status" value="1"/>
</dbReference>
<dbReference type="UniPathway" id="UPA00061">
    <property type="reaction ID" value="UER00516"/>
</dbReference>
<comment type="similarity">
    <text evidence="2 10">Belongs to the CobT family.</text>
</comment>
<protein>
    <recommendedName>
        <fullName evidence="4 10">Nicotinate-nucleotide--dimethylbenzimidazole phosphoribosyltransferase</fullName>
        <shortName evidence="10">NN:DBI PRT</shortName>
        <ecNumber evidence="3 10">2.4.2.21</ecNumber>
    </recommendedName>
    <alternativeName>
        <fullName evidence="8 10">N(1)-alpha-phosphoribosyltransferase</fullName>
    </alternativeName>
</protein>
<dbReference type="AlphaFoldDB" id="A0A0J5L583"/>
<dbReference type="STRING" id="61647.LG71_20555"/>
<dbReference type="EMBL" id="LDZF01000005">
    <property type="protein sequence ID" value="KMK14961.1"/>
    <property type="molecule type" value="Genomic_DNA"/>
</dbReference>
<evidence type="ECO:0000256" key="2">
    <source>
        <dbReference type="ARBA" id="ARBA00007110"/>
    </source>
</evidence>
<comment type="catalytic activity">
    <reaction evidence="9 10">
        <text>5,6-dimethylbenzimidazole + nicotinate beta-D-ribonucleotide = alpha-ribazole 5'-phosphate + nicotinate + H(+)</text>
        <dbReference type="Rhea" id="RHEA:11196"/>
        <dbReference type="ChEBI" id="CHEBI:15378"/>
        <dbReference type="ChEBI" id="CHEBI:15890"/>
        <dbReference type="ChEBI" id="CHEBI:32544"/>
        <dbReference type="ChEBI" id="CHEBI:57502"/>
        <dbReference type="ChEBI" id="CHEBI:57918"/>
        <dbReference type="EC" id="2.4.2.21"/>
    </reaction>
</comment>
<keyword evidence="12" id="KW-1185">Reference proteome</keyword>
<name>A0A0J5L583_PLUGE</name>
<evidence type="ECO:0000256" key="5">
    <source>
        <dbReference type="ARBA" id="ARBA00022573"/>
    </source>
</evidence>
<dbReference type="Proteomes" id="UP000036196">
    <property type="component" value="Unassembled WGS sequence"/>
</dbReference>
<dbReference type="NCBIfam" id="NF000996">
    <property type="entry name" value="PRK00105.1"/>
    <property type="match status" value="1"/>
</dbReference>
<dbReference type="EC" id="2.4.2.21" evidence="3 10"/>
<evidence type="ECO:0000256" key="9">
    <source>
        <dbReference type="ARBA" id="ARBA00047340"/>
    </source>
</evidence>
<dbReference type="InterPro" id="IPR017846">
    <property type="entry name" value="Nict_dMeBzImd_PRibTrfase_bact"/>
</dbReference>
<dbReference type="PATRIC" id="fig|61647.15.peg.4264"/>
<evidence type="ECO:0000256" key="10">
    <source>
        <dbReference type="HAMAP-Rule" id="MF_00230"/>
    </source>
</evidence>